<evidence type="ECO:0000259" key="5">
    <source>
        <dbReference type="Pfam" id="PF21050"/>
    </source>
</evidence>
<keyword evidence="2" id="KW-0970">Cilium biogenesis/degradation</keyword>
<dbReference type="InterPro" id="IPR048959">
    <property type="entry name" value="ARMC9_ARM_dom"/>
</dbReference>
<dbReference type="GO" id="GO:0060271">
    <property type="term" value="P:cilium assembly"/>
    <property type="evidence" value="ECO:0007669"/>
    <property type="project" value="InterPro"/>
</dbReference>
<feature type="region of interest" description="Disordered" evidence="4">
    <location>
        <begin position="1"/>
        <end position="32"/>
    </location>
</feature>
<feature type="region of interest" description="Disordered" evidence="4">
    <location>
        <begin position="366"/>
        <end position="491"/>
    </location>
</feature>
<gene>
    <name evidence="6" type="ORF">CcCBS67573_g10469</name>
</gene>
<name>A0A507CW56_9FUNG</name>
<feature type="compositionally biased region" description="Acidic residues" evidence="4">
    <location>
        <begin position="308"/>
        <end position="339"/>
    </location>
</feature>
<evidence type="ECO:0000256" key="3">
    <source>
        <dbReference type="ARBA" id="ARBA00023273"/>
    </source>
</evidence>
<evidence type="ECO:0000313" key="7">
    <source>
        <dbReference type="Proteomes" id="UP000320333"/>
    </source>
</evidence>
<evidence type="ECO:0000256" key="4">
    <source>
        <dbReference type="SAM" id="MobiDB-lite"/>
    </source>
</evidence>
<dbReference type="PANTHER" id="PTHR14881">
    <property type="entry name" value="LISH DOMAIN-CONTAINING PROTEIN ARMC9"/>
    <property type="match status" value="1"/>
</dbReference>
<feature type="compositionally biased region" description="Polar residues" evidence="4">
    <location>
        <begin position="387"/>
        <end position="443"/>
    </location>
</feature>
<dbReference type="EMBL" id="QEAP01001585">
    <property type="protein sequence ID" value="TPX43110.1"/>
    <property type="molecule type" value="Genomic_DNA"/>
</dbReference>
<evidence type="ECO:0000256" key="2">
    <source>
        <dbReference type="ARBA" id="ARBA00022794"/>
    </source>
</evidence>
<dbReference type="Pfam" id="PF21050">
    <property type="entry name" value="ARMC9_ARM"/>
    <property type="match status" value="1"/>
</dbReference>
<dbReference type="OrthoDB" id="193023at2759"/>
<dbReference type="GO" id="GO:0005814">
    <property type="term" value="C:centriole"/>
    <property type="evidence" value="ECO:0007669"/>
    <property type="project" value="TreeGrafter"/>
</dbReference>
<dbReference type="SUPFAM" id="SSF48371">
    <property type="entry name" value="ARM repeat"/>
    <property type="match status" value="1"/>
</dbReference>
<dbReference type="AlphaFoldDB" id="A0A507CW56"/>
<feature type="region of interest" description="Disordered" evidence="4">
    <location>
        <begin position="301"/>
        <end position="345"/>
    </location>
</feature>
<dbReference type="Proteomes" id="UP000320333">
    <property type="component" value="Unassembled WGS sequence"/>
</dbReference>
<dbReference type="Gene3D" id="1.25.10.10">
    <property type="entry name" value="Leucine-rich Repeat Variant"/>
    <property type="match status" value="1"/>
</dbReference>
<feature type="compositionally biased region" description="Polar residues" evidence="4">
    <location>
        <begin position="12"/>
        <end position="32"/>
    </location>
</feature>
<dbReference type="InterPro" id="IPR011989">
    <property type="entry name" value="ARM-like"/>
</dbReference>
<organism evidence="6 7">
    <name type="scientific">Chytriomyces confervae</name>
    <dbReference type="NCBI Taxonomy" id="246404"/>
    <lineage>
        <taxon>Eukaryota</taxon>
        <taxon>Fungi</taxon>
        <taxon>Fungi incertae sedis</taxon>
        <taxon>Chytridiomycota</taxon>
        <taxon>Chytridiomycota incertae sedis</taxon>
        <taxon>Chytridiomycetes</taxon>
        <taxon>Chytridiales</taxon>
        <taxon>Chytriomycetaceae</taxon>
        <taxon>Chytriomyces</taxon>
    </lineage>
</organism>
<evidence type="ECO:0000256" key="1">
    <source>
        <dbReference type="ARBA" id="ARBA00004120"/>
    </source>
</evidence>
<dbReference type="InterPro" id="IPR016024">
    <property type="entry name" value="ARM-type_fold"/>
</dbReference>
<reference evidence="6 7" key="1">
    <citation type="journal article" date="2019" name="Sci. Rep.">
        <title>Comparative genomics of chytrid fungi reveal insights into the obligate biotrophic and pathogenic lifestyle of Synchytrium endobioticum.</title>
        <authorList>
            <person name="van de Vossenberg B.T.L.H."/>
            <person name="Warris S."/>
            <person name="Nguyen H.D.T."/>
            <person name="van Gent-Pelzer M.P.E."/>
            <person name="Joly D.L."/>
            <person name="van de Geest H.C."/>
            <person name="Bonants P.J.M."/>
            <person name="Smith D.S."/>
            <person name="Levesque C.A."/>
            <person name="van der Lee T.A.J."/>
        </authorList>
    </citation>
    <scope>NUCLEOTIDE SEQUENCE [LARGE SCALE GENOMIC DNA]</scope>
    <source>
        <strain evidence="6 7">CBS 675.73</strain>
    </source>
</reference>
<dbReference type="InterPro" id="IPR040369">
    <property type="entry name" value="ARMC9"/>
</dbReference>
<evidence type="ECO:0000313" key="6">
    <source>
        <dbReference type="EMBL" id="TPX43110.1"/>
    </source>
</evidence>
<keyword evidence="7" id="KW-1185">Reference proteome</keyword>
<dbReference type="GO" id="GO:0036064">
    <property type="term" value="C:ciliary basal body"/>
    <property type="evidence" value="ECO:0007669"/>
    <property type="project" value="InterPro"/>
</dbReference>
<dbReference type="PANTHER" id="PTHR14881:SF4">
    <property type="entry name" value="LISH DOMAIN-CONTAINING PROTEIN ARMC9"/>
    <property type="match status" value="1"/>
</dbReference>
<comment type="subcellular location">
    <subcellularLocation>
        <location evidence="1">Cytoplasm</location>
        <location evidence="1">Cytoskeleton</location>
        <location evidence="1">Cilium basal body</location>
    </subcellularLocation>
</comment>
<dbReference type="GO" id="GO:0097542">
    <property type="term" value="C:ciliary tip"/>
    <property type="evidence" value="ECO:0007669"/>
    <property type="project" value="TreeGrafter"/>
</dbReference>
<protein>
    <recommendedName>
        <fullName evidence="5">LisH domain-containing protein</fullName>
    </recommendedName>
</protein>
<comment type="caution">
    <text evidence="6">The sequence shown here is derived from an EMBL/GenBank/DDBJ whole genome shotgun (WGS) entry which is preliminary data.</text>
</comment>
<dbReference type="STRING" id="246404.A0A507CW56"/>
<feature type="domain" description="LisH" evidence="5">
    <location>
        <begin position="187"/>
        <end position="302"/>
    </location>
</feature>
<sequence>MEHNQESAPVLPTSSPTRQRNTPVPPRSNVQTAVPPNLEAFLDYELMKRDLAPSSNEVQIRKQAFVLQAMRMRLTKSNSSAEKRRILREYISHDFLGISAGNDIILPLLQSGPHIVCEQLARFLNTVSSECTGREYLLQLTDGNELIPSLVNSMMSESRDSLYQQNLLGTLQKLSLRRSAQSTMNHMNVLQFLHHLLENSDSLSDYSCEYGTALFMNLCLRTQGRKQCLEHPPHTLEVLLGLLEIDSMQIQTYVNGALYSLLSEHEFRECAKEMRLDESLLYLQKTANEQVRGQINFVLEQMSAGDDEKQEDETASEDGDDEDEENDDEEHEAEEDFDELIPSLPKDSAGINVLLPYFNKRRAAAMAETQAPTNTAKASGGLAGANPHSTPPINRNESVRQSMSQSIQQDLTRPKTPTSVRTSSPVKQTGNWSEETNVAQSVSKVDDSPAAAAAVGKKRPGNVPKNDVELREFNTGFTTRPKLPRTPLGDQ</sequence>
<proteinExistence type="predicted"/>
<keyword evidence="3" id="KW-0966">Cell projection</keyword>
<accession>A0A507CW56</accession>